<organism evidence="9 10">
    <name type="scientific">Spinacia oleracea</name>
    <name type="common">Spinach</name>
    <dbReference type="NCBI Taxonomy" id="3562"/>
    <lineage>
        <taxon>Eukaryota</taxon>
        <taxon>Viridiplantae</taxon>
        <taxon>Streptophyta</taxon>
        <taxon>Embryophyta</taxon>
        <taxon>Tracheophyta</taxon>
        <taxon>Spermatophyta</taxon>
        <taxon>Magnoliopsida</taxon>
        <taxon>eudicotyledons</taxon>
        <taxon>Gunneridae</taxon>
        <taxon>Pentapetalae</taxon>
        <taxon>Caryophyllales</taxon>
        <taxon>Chenopodiaceae</taxon>
        <taxon>Chenopodioideae</taxon>
        <taxon>Anserineae</taxon>
        <taxon>Spinacia</taxon>
    </lineage>
</organism>
<dbReference type="GO" id="GO:0003885">
    <property type="term" value="F:D-arabinono-1,4-lactone oxidase activity"/>
    <property type="evidence" value="ECO:0007669"/>
    <property type="project" value="InterPro"/>
</dbReference>
<comment type="catalytic activity">
    <reaction evidence="6">
        <text>L-gulono-1,4-lactone + O2 = L-ascorbate + H2O2 + H(+)</text>
        <dbReference type="Rhea" id="RHEA:32363"/>
        <dbReference type="ChEBI" id="CHEBI:15378"/>
        <dbReference type="ChEBI" id="CHEBI:15379"/>
        <dbReference type="ChEBI" id="CHEBI:16240"/>
        <dbReference type="ChEBI" id="CHEBI:17587"/>
        <dbReference type="ChEBI" id="CHEBI:38290"/>
        <dbReference type="EC" id="1.1.3.8"/>
    </reaction>
</comment>
<dbReference type="InterPro" id="IPR010030">
    <property type="entry name" value="GULO_Plant"/>
</dbReference>
<dbReference type="Proteomes" id="UP000813463">
    <property type="component" value="Chromosome 1"/>
</dbReference>
<evidence type="ECO:0000259" key="8">
    <source>
        <dbReference type="PROSITE" id="PS51387"/>
    </source>
</evidence>
<keyword evidence="7" id="KW-0472">Membrane</keyword>
<dbReference type="InterPro" id="IPR055154">
    <property type="entry name" value="GULLO2-like_C"/>
</dbReference>
<evidence type="ECO:0000256" key="1">
    <source>
        <dbReference type="ARBA" id="ARBA00005147"/>
    </source>
</evidence>
<dbReference type="GO" id="GO:0016491">
    <property type="term" value="F:oxidoreductase activity"/>
    <property type="evidence" value="ECO:0000318"/>
    <property type="project" value="GO_Central"/>
</dbReference>
<dbReference type="Gene3D" id="3.30.70.2520">
    <property type="match status" value="1"/>
</dbReference>
<name>A0A9R0HRG6_SPIOL</name>
<evidence type="ECO:0000256" key="5">
    <source>
        <dbReference type="ARBA" id="ARBA00023002"/>
    </source>
</evidence>
<dbReference type="InterPro" id="IPR050432">
    <property type="entry name" value="FAD-linked_Oxidoreductases_BP"/>
</dbReference>
<dbReference type="GO" id="GO:0071949">
    <property type="term" value="F:FAD binding"/>
    <property type="evidence" value="ECO:0007669"/>
    <property type="project" value="InterPro"/>
</dbReference>
<sequence length="597" mass="66400">MGRKIILNIPCTTTLITFIYSLTILSVFPHNLHAKPPPNPVQCNGNLCTLKNGYGLWGDRTDCTSPTITYPTTEQELRLAVANANKNKLKVKVVTKFSHTIPKLACPSSKSNKTMLISTEKYNSGIEIDVKNKVVTVDAGVSLRDLMNKVEGAALSLVAAPYWEGVTVGGLISTGAHGSSWWGKGGAVHDHVVGISLVVPGKESEGYAKVLRLLEGNDPLFKGAKLSLGVLGVISKVKLSLEAAFKRRITYDFTKDDDIEDKYINHAKKYEFGDITWYPSKYTSVYRYDDRVDFNTSGNGINDFLGFQSQSVLISQATRSLEKSFESTKDENGKCRMATTFISYKKLIANGLKNNKLLFTSYPVIGTQANIQASGSCLYSSPLRLDLTCAWDPTIKGLSFYESTAIFPASKFGDFVKDVKKLRDLISPLKLCGIDIYNGFLVRFIKGSDAYLGQHEDSVVVDFNYFRGDDPKLPRLNQDVVEEIEQMAFFKYGAKPHWGKNRNLVFLGVHKKYPNWSKFIDVKKLLDPQGMFSSEWSDEILYGENREDGDGCALEGLCVCSEDRHCSPSKGYFCKPGFLYSQARVCRFLQGQVSSSF</sequence>
<dbReference type="PANTHER" id="PTHR13878:SF125">
    <property type="entry name" value="L-GULONOLACTONE OXIDASE 3"/>
    <property type="match status" value="1"/>
</dbReference>
<proteinExistence type="inferred from homology"/>
<dbReference type="InterPro" id="IPR006094">
    <property type="entry name" value="Oxid_FAD_bind_N"/>
</dbReference>
<comment type="similarity">
    <text evidence="2">Belongs to the oxygen-dependent FAD-linked oxidoreductase family.</text>
</comment>
<dbReference type="NCBIfam" id="TIGR01677">
    <property type="entry name" value="pln_FAD_oxido"/>
    <property type="match status" value="1"/>
</dbReference>
<dbReference type="InterPro" id="IPR036318">
    <property type="entry name" value="FAD-bd_PCMH-like_sf"/>
</dbReference>
<reference evidence="9" key="1">
    <citation type="journal article" date="2021" name="Nat. Commun.">
        <title>Genomic analyses provide insights into spinach domestication and the genetic basis of agronomic traits.</title>
        <authorList>
            <person name="Cai X."/>
            <person name="Sun X."/>
            <person name="Xu C."/>
            <person name="Sun H."/>
            <person name="Wang X."/>
            <person name="Ge C."/>
            <person name="Zhang Z."/>
            <person name="Wang Q."/>
            <person name="Fei Z."/>
            <person name="Jiao C."/>
            <person name="Wang Q."/>
        </authorList>
    </citation>
    <scope>NUCLEOTIDE SEQUENCE [LARGE SCALE GENOMIC DNA]</scope>
    <source>
        <strain evidence="9">cv. Varoflay</strain>
    </source>
</reference>
<dbReference type="InterPro" id="IPR016169">
    <property type="entry name" value="FAD-bd_PCMH_sub2"/>
</dbReference>
<keyword evidence="7" id="KW-1133">Transmembrane helix</keyword>
<evidence type="ECO:0000256" key="2">
    <source>
        <dbReference type="ARBA" id="ARBA00005466"/>
    </source>
</evidence>
<dbReference type="InterPro" id="IPR007173">
    <property type="entry name" value="ALO_C"/>
</dbReference>
<dbReference type="PANTHER" id="PTHR13878">
    <property type="entry name" value="GULONOLACTONE OXIDASE"/>
    <property type="match status" value="1"/>
</dbReference>
<accession>A0A9R0HRG6</accession>
<evidence type="ECO:0000256" key="3">
    <source>
        <dbReference type="ARBA" id="ARBA00013121"/>
    </source>
</evidence>
<keyword evidence="7" id="KW-0812">Transmembrane</keyword>
<evidence type="ECO:0000256" key="4">
    <source>
        <dbReference type="ARBA" id="ARBA00022644"/>
    </source>
</evidence>
<feature type="transmembrane region" description="Helical" evidence="7">
    <location>
        <begin position="7"/>
        <end position="28"/>
    </location>
</feature>
<keyword evidence="5" id="KW-0560">Oxidoreductase</keyword>
<dbReference type="InterPro" id="IPR016166">
    <property type="entry name" value="FAD-bd_PCMH"/>
</dbReference>
<dbReference type="Pfam" id="PF04030">
    <property type="entry name" value="ALO"/>
    <property type="match status" value="1"/>
</dbReference>
<comment type="pathway">
    <text evidence="1">Cofactor biosynthesis; L-ascorbate biosynthesis.</text>
</comment>
<dbReference type="GeneID" id="110775241"/>
<reference evidence="10" key="2">
    <citation type="submission" date="2025-08" db="UniProtKB">
        <authorList>
            <consortium name="RefSeq"/>
        </authorList>
    </citation>
    <scope>IDENTIFICATION</scope>
    <source>
        <tissue evidence="10">Leaf</tissue>
    </source>
</reference>
<protein>
    <recommendedName>
        <fullName evidence="3">L-gulonolactone oxidase</fullName>
        <ecNumber evidence="3">1.1.3.8</ecNumber>
    </recommendedName>
</protein>
<gene>
    <name evidence="10" type="primary">LOC110775241</name>
</gene>
<evidence type="ECO:0000256" key="7">
    <source>
        <dbReference type="SAM" id="Phobius"/>
    </source>
</evidence>
<dbReference type="Gene3D" id="3.30.465.10">
    <property type="match status" value="1"/>
</dbReference>
<dbReference type="RefSeq" id="XP_021835544.2">
    <property type="nucleotide sequence ID" value="XM_021979852.2"/>
</dbReference>
<evidence type="ECO:0000313" key="10">
    <source>
        <dbReference type="RefSeq" id="XP_021835544.2"/>
    </source>
</evidence>
<dbReference type="SUPFAM" id="SSF56176">
    <property type="entry name" value="FAD-binding/transporter-associated domain-like"/>
    <property type="match status" value="1"/>
</dbReference>
<dbReference type="Pfam" id="PF22906">
    <property type="entry name" value="GULLO2-like_3rd"/>
    <property type="match status" value="1"/>
</dbReference>
<dbReference type="GO" id="GO:0050105">
    <property type="term" value="F:L-gulonolactone oxidase activity"/>
    <property type="evidence" value="ECO:0007669"/>
    <property type="project" value="UniProtKB-EC"/>
</dbReference>
<dbReference type="GO" id="GO:0016020">
    <property type="term" value="C:membrane"/>
    <property type="evidence" value="ECO:0007669"/>
    <property type="project" value="InterPro"/>
</dbReference>
<feature type="domain" description="FAD-binding PCMH-type" evidence="8">
    <location>
        <begin position="61"/>
        <end position="244"/>
    </location>
</feature>
<dbReference type="GO" id="GO:0019853">
    <property type="term" value="P:L-ascorbic acid biosynthetic process"/>
    <property type="evidence" value="ECO:0007669"/>
    <property type="project" value="UniProtKB-KW"/>
</dbReference>
<evidence type="ECO:0000313" key="9">
    <source>
        <dbReference type="Proteomes" id="UP000813463"/>
    </source>
</evidence>
<dbReference type="KEGG" id="soe:110775241"/>
<dbReference type="AlphaFoldDB" id="A0A9R0HRG6"/>
<dbReference type="PROSITE" id="PS51387">
    <property type="entry name" value="FAD_PCMH"/>
    <property type="match status" value="1"/>
</dbReference>
<keyword evidence="4" id="KW-0060">Ascorbate biosynthesis</keyword>
<dbReference type="Pfam" id="PF01565">
    <property type="entry name" value="FAD_binding_4"/>
    <property type="match status" value="1"/>
</dbReference>
<evidence type="ECO:0000256" key="6">
    <source>
        <dbReference type="ARBA" id="ARBA00048083"/>
    </source>
</evidence>
<dbReference type="EC" id="1.1.3.8" evidence="3"/>
<keyword evidence="9" id="KW-1185">Reference proteome</keyword>